<feature type="domain" description="Acyltransferase 3" evidence="2">
    <location>
        <begin position="23"/>
        <end position="368"/>
    </location>
</feature>
<dbReference type="Pfam" id="PF01757">
    <property type="entry name" value="Acyl_transf_3"/>
    <property type="match status" value="1"/>
</dbReference>
<dbReference type="GO" id="GO:0000271">
    <property type="term" value="P:polysaccharide biosynthetic process"/>
    <property type="evidence" value="ECO:0007669"/>
    <property type="project" value="TreeGrafter"/>
</dbReference>
<dbReference type="InterPro" id="IPR050879">
    <property type="entry name" value="Acyltransferase_3"/>
</dbReference>
<dbReference type="GO" id="GO:0016747">
    <property type="term" value="F:acyltransferase activity, transferring groups other than amino-acyl groups"/>
    <property type="evidence" value="ECO:0007669"/>
    <property type="project" value="InterPro"/>
</dbReference>
<evidence type="ECO:0000313" key="3">
    <source>
        <dbReference type="EMBL" id="UWZ50729.1"/>
    </source>
</evidence>
<gene>
    <name evidence="3" type="ORF">Daura_28355</name>
</gene>
<sequence>MPDAEPTTGAAVAAAERRPDLPALTGMRIFGALGVFLLHSLMLADPLKPAVPMSFFADRDIAVPVAHLVGKAGFIGVSFFFVLSGFVLAWSARPVLDRRAFIRRRLTKIFPNHVVLWIVTVVLVPAAVIGFWRPTANLLLLHAWVDDPKTFISVNSPSWSLCCELLFYVCFPFLIGPVRRIGESRLWAWAGAMLAGTVGIALINFFLVPDHPRSSLLPMAVPQQWFGYIFPLPRLFEFVLGMLLARLVIAGRWPAIRLWHAVALSVAGYVWTLYTPSPFDFIVAMIVPIAVLIPTAATADLAGGARFLRSRPMVWLGKISFAFYLCQGVVLFQGRLWLGGDRTYSAPVALGLWLTLFAATLLVGWLLFMVVEEPMMQRFSRRRARPAAVETPPAAAPAAAPAVTETAVAG</sequence>
<feature type="transmembrane region" description="Helical" evidence="1">
    <location>
        <begin position="186"/>
        <end position="208"/>
    </location>
</feature>
<dbReference type="Proteomes" id="UP001058003">
    <property type="component" value="Chromosome"/>
</dbReference>
<evidence type="ECO:0000313" key="4">
    <source>
        <dbReference type="Proteomes" id="UP001058003"/>
    </source>
</evidence>
<keyword evidence="4" id="KW-1185">Reference proteome</keyword>
<dbReference type="GO" id="GO:0016020">
    <property type="term" value="C:membrane"/>
    <property type="evidence" value="ECO:0007669"/>
    <property type="project" value="TreeGrafter"/>
</dbReference>
<feature type="transmembrane region" description="Helical" evidence="1">
    <location>
        <begin position="350"/>
        <end position="371"/>
    </location>
</feature>
<evidence type="ECO:0000256" key="1">
    <source>
        <dbReference type="SAM" id="Phobius"/>
    </source>
</evidence>
<feature type="transmembrane region" description="Helical" evidence="1">
    <location>
        <begin position="228"/>
        <end position="249"/>
    </location>
</feature>
<dbReference type="PANTHER" id="PTHR23028">
    <property type="entry name" value="ACETYLTRANSFERASE"/>
    <property type="match status" value="1"/>
</dbReference>
<reference evidence="3" key="1">
    <citation type="submission" date="2021-04" db="EMBL/GenBank/DDBJ databases">
        <title>Dactylosporangium aurantiacum NRRL B-8018 full assembly.</title>
        <authorList>
            <person name="Hartkoorn R.C."/>
            <person name="Beaudoing E."/>
            <person name="Hot D."/>
        </authorList>
    </citation>
    <scope>NUCLEOTIDE SEQUENCE</scope>
    <source>
        <strain evidence="3">NRRL B-8018</strain>
    </source>
</reference>
<dbReference type="InterPro" id="IPR002656">
    <property type="entry name" value="Acyl_transf_3_dom"/>
</dbReference>
<feature type="transmembrane region" description="Helical" evidence="1">
    <location>
        <begin position="27"/>
        <end position="44"/>
    </location>
</feature>
<proteinExistence type="predicted"/>
<keyword evidence="1" id="KW-0472">Membrane</keyword>
<dbReference type="RefSeq" id="WP_033360470.1">
    <property type="nucleotide sequence ID" value="NZ_CP073767.1"/>
</dbReference>
<dbReference type="PANTHER" id="PTHR23028:SF53">
    <property type="entry name" value="ACYL_TRANSF_3 DOMAIN-CONTAINING PROTEIN"/>
    <property type="match status" value="1"/>
</dbReference>
<feature type="transmembrane region" description="Helical" evidence="1">
    <location>
        <begin position="72"/>
        <end position="92"/>
    </location>
</feature>
<feature type="transmembrane region" description="Helical" evidence="1">
    <location>
        <begin position="113"/>
        <end position="132"/>
    </location>
</feature>
<organism evidence="3 4">
    <name type="scientific">Dactylosporangium aurantiacum</name>
    <dbReference type="NCBI Taxonomy" id="35754"/>
    <lineage>
        <taxon>Bacteria</taxon>
        <taxon>Bacillati</taxon>
        <taxon>Actinomycetota</taxon>
        <taxon>Actinomycetes</taxon>
        <taxon>Micromonosporales</taxon>
        <taxon>Micromonosporaceae</taxon>
        <taxon>Dactylosporangium</taxon>
    </lineage>
</organism>
<evidence type="ECO:0000259" key="2">
    <source>
        <dbReference type="Pfam" id="PF01757"/>
    </source>
</evidence>
<keyword evidence="1" id="KW-1133">Transmembrane helix</keyword>
<feature type="transmembrane region" description="Helical" evidence="1">
    <location>
        <begin position="281"/>
        <end position="303"/>
    </location>
</feature>
<name>A0A9Q9I6U1_9ACTN</name>
<dbReference type="AlphaFoldDB" id="A0A9Q9I6U1"/>
<accession>A0A9Q9I6U1</accession>
<protein>
    <submittedName>
        <fullName evidence="3">Acyltransferase</fullName>
    </submittedName>
</protein>
<keyword evidence="1" id="KW-0812">Transmembrane</keyword>
<feature type="transmembrane region" description="Helical" evidence="1">
    <location>
        <begin position="256"/>
        <end position="275"/>
    </location>
</feature>
<dbReference type="KEGG" id="daur:Daura_28355"/>
<dbReference type="OrthoDB" id="9796461at2"/>
<dbReference type="EMBL" id="CP073767">
    <property type="protein sequence ID" value="UWZ50729.1"/>
    <property type="molecule type" value="Genomic_DNA"/>
</dbReference>
<feature type="transmembrane region" description="Helical" evidence="1">
    <location>
        <begin position="315"/>
        <end position="338"/>
    </location>
</feature>
<keyword evidence="3" id="KW-0808">Transferase</keyword>
<feature type="transmembrane region" description="Helical" evidence="1">
    <location>
        <begin position="152"/>
        <end position="174"/>
    </location>
</feature>
<keyword evidence="3" id="KW-0012">Acyltransferase</keyword>